<dbReference type="Gene3D" id="1.10.1040.10">
    <property type="entry name" value="N-(1-d-carboxylethyl)-l-norvaline Dehydrogenase, domain 2"/>
    <property type="match status" value="2"/>
</dbReference>
<dbReference type="RefSeq" id="WP_247416952.1">
    <property type="nucleotide sequence ID" value="NZ_JALLGW010000001.1"/>
</dbReference>
<accession>A0ABD5RR10</accession>
<dbReference type="InterPro" id="IPR008927">
    <property type="entry name" value="6-PGluconate_DH-like_C_sf"/>
</dbReference>
<evidence type="ECO:0000256" key="1">
    <source>
        <dbReference type="ARBA" id="ARBA00023002"/>
    </source>
</evidence>
<dbReference type="SUPFAM" id="SSF48179">
    <property type="entry name" value="6-phosphogluconate dehydrogenase C-terminal domain-like"/>
    <property type="match status" value="2"/>
</dbReference>
<feature type="domain" description="3-hydroxyacyl-CoA dehydrogenase NAD binding" evidence="3">
    <location>
        <begin position="4"/>
        <end position="176"/>
    </location>
</feature>
<keyword evidence="1" id="KW-0560">Oxidoreductase</keyword>
<reference evidence="4 5" key="1">
    <citation type="journal article" date="2019" name="Int. J. Syst. Evol. Microbiol.">
        <title>The Global Catalogue of Microorganisms (GCM) 10K type strain sequencing project: providing services to taxonomists for standard genome sequencing and annotation.</title>
        <authorList>
            <consortium name="The Broad Institute Genomics Platform"/>
            <consortium name="The Broad Institute Genome Sequencing Center for Infectious Disease"/>
            <person name="Wu L."/>
            <person name="Ma J."/>
        </authorList>
    </citation>
    <scope>NUCLEOTIDE SEQUENCE [LARGE SCALE GENOMIC DNA]</scope>
    <source>
        <strain evidence="4 5">CGMCC 1.12543</strain>
    </source>
</reference>
<name>A0ABD5RR10_9EURY</name>
<dbReference type="PANTHER" id="PTHR48075:SF5">
    <property type="entry name" value="3-HYDROXYBUTYRYL-COA DEHYDROGENASE"/>
    <property type="match status" value="1"/>
</dbReference>
<evidence type="ECO:0000259" key="3">
    <source>
        <dbReference type="Pfam" id="PF02737"/>
    </source>
</evidence>
<gene>
    <name evidence="4" type="ORF">ACFPYI_16640</name>
</gene>
<dbReference type="PANTHER" id="PTHR48075">
    <property type="entry name" value="3-HYDROXYACYL-COA DEHYDROGENASE FAMILY PROTEIN"/>
    <property type="match status" value="1"/>
</dbReference>
<dbReference type="InterPro" id="IPR036291">
    <property type="entry name" value="NAD(P)-bd_dom_sf"/>
</dbReference>
<evidence type="ECO:0000313" key="4">
    <source>
        <dbReference type="EMBL" id="MFC5972963.1"/>
    </source>
</evidence>
<dbReference type="SUPFAM" id="SSF51735">
    <property type="entry name" value="NAD(P)-binding Rossmann-fold domains"/>
    <property type="match status" value="1"/>
</dbReference>
<proteinExistence type="predicted"/>
<dbReference type="Proteomes" id="UP001596099">
    <property type="component" value="Unassembled WGS sequence"/>
</dbReference>
<feature type="domain" description="3-hydroxyacyl-CoA dehydrogenase C-terminal" evidence="2">
    <location>
        <begin position="202"/>
        <end position="277"/>
    </location>
</feature>
<comment type="caution">
    <text evidence="4">The sequence shown here is derived from an EMBL/GenBank/DDBJ whole genome shotgun (WGS) entry which is preliminary data.</text>
</comment>
<dbReference type="Pfam" id="PF02737">
    <property type="entry name" value="3HCDH_N"/>
    <property type="match status" value="1"/>
</dbReference>
<evidence type="ECO:0000313" key="5">
    <source>
        <dbReference type="Proteomes" id="UP001596099"/>
    </source>
</evidence>
<dbReference type="GO" id="GO:0016491">
    <property type="term" value="F:oxidoreductase activity"/>
    <property type="evidence" value="ECO:0007669"/>
    <property type="project" value="UniProtKB-KW"/>
</dbReference>
<evidence type="ECO:0000259" key="2">
    <source>
        <dbReference type="Pfam" id="PF00725"/>
    </source>
</evidence>
<dbReference type="Gene3D" id="3.40.50.720">
    <property type="entry name" value="NAD(P)-binding Rossmann-like Domain"/>
    <property type="match status" value="1"/>
</dbReference>
<protein>
    <submittedName>
        <fullName evidence="4">3-hydroxyacyl-CoA dehydrogenase NAD-binding domain-containing protein</fullName>
    </submittedName>
</protein>
<dbReference type="Pfam" id="PF00725">
    <property type="entry name" value="3HCDH"/>
    <property type="match status" value="1"/>
</dbReference>
<dbReference type="AlphaFoldDB" id="A0ABD5RR10"/>
<organism evidence="4 5">
    <name type="scientific">Halomarina salina</name>
    <dbReference type="NCBI Taxonomy" id="1872699"/>
    <lineage>
        <taxon>Archaea</taxon>
        <taxon>Methanobacteriati</taxon>
        <taxon>Methanobacteriota</taxon>
        <taxon>Stenosarchaea group</taxon>
        <taxon>Halobacteria</taxon>
        <taxon>Halobacteriales</taxon>
        <taxon>Natronomonadaceae</taxon>
        <taxon>Halomarina</taxon>
    </lineage>
</organism>
<dbReference type="InterPro" id="IPR013328">
    <property type="entry name" value="6PGD_dom2"/>
</dbReference>
<dbReference type="InterPro" id="IPR006108">
    <property type="entry name" value="3HC_DH_C"/>
</dbReference>
<keyword evidence="5" id="KW-1185">Reference proteome</keyword>
<dbReference type="InterPro" id="IPR006176">
    <property type="entry name" value="3-OHacyl-CoA_DH_NAD-bd"/>
</dbReference>
<dbReference type="EMBL" id="JBHSQH010000001">
    <property type="protein sequence ID" value="MFC5972963.1"/>
    <property type="molecule type" value="Genomic_DNA"/>
</dbReference>
<sequence length="364" mass="39162">MRTGVVGAGVMGRDIAGLLANGGHDVTLVDVDPDALDAARAYHRDELPDALAAADLGPNGPPAERIGYDTDLGSLADARFVVEAVPERLDLKRSLLADLDDVLSPDAVVGTNTSSLTPSDVAADSEYPERVVLFHFANPAIPRDIVELSGDDASEATHDRARSMAEDIGKQPIRLQREYRANGLSRLSASIKCAATWELLDASAAAIDRAARAVGFDRGPLEFVDLIGVDVHLATVDNLAGAYGDRYAPPPESRERMERMREDGRLGMKTGEGFFEWDGEECRLPDTDEAYDVTPVVAALVNEAHRLVADGVADEETVNDILKRGSGGDVGPFDVEAMLGREFLRETLIRRHEETGAGVYDPVF</sequence>